<keyword evidence="1" id="KW-0479">Metal-binding</keyword>
<dbReference type="SUPFAM" id="SSF158745">
    <property type="entry name" value="LanC-like"/>
    <property type="match status" value="1"/>
</dbReference>
<keyword evidence="3" id="KW-1185">Reference proteome</keyword>
<dbReference type="AlphaFoldDB" id="A0A238U5U5"/>
<gene>
    <name evidence="2" type="ORF">TJEJU_0697</name>
</gene>
<proteinExistence type="predicted"/>
<accession>A0A238U5U5</accession>
<evidence type="ECO:0008006" key="4">
    <source>
        <dbReference type="Google" id="ProtNLM"/>
    </source>
</evidence>
<name>A0A238U5U5_9FLAO</name>
<sequence>MNKKEIEQTLSLLYSNIKESLFSDKIDYFLSGGFLGKSIFLYEYGRYLDDDDIIELADDSFEKAYLILEDKKYEAGMEFISGYAGIAWCFQYLVNRDFLEYDDDFFNLFDQILIEQSRKAKEEKNHDLFYGLLGYGNYFIQRAHFNKDYVNEQLNEVVDIILQMSVEEAGGLKWLDHTSSSTENEVVNLGMAHGVASIISFLSKVYDINGSLIAKDAAEKATKWLLLQKSSEKSSQSYFPNKIDSEINECNSRIAWCNGDLGIGYSIYYCGNKINNEVLMDEGLQILKKTSDRKNRENTGVVDRGLCHGTSGAFHMYNKLVEEFNFIEFTDIRNYWLNRTTEKSKNQIDISDFGCWYGIIDGKDQFISDSGFLNGYSGIGLALLNYINGDKKIKQNWDEILLL</sequence>
<dbReference type="GO" id="GO:0046872">
    <property type="term" value="F:metal ion binding"/>
    <property type="evidence" value="ECO:0007669"/>
    <property type="project" value="UniProtKB-KW"/>
</dbReference>
<feature type="binding site" evidence="1">
    <location>
        <position position="257"/>
    </location>
    <ligand>
        <name>Zn(2+)</name>
        <dbReference type="ChEBI" id="CHEBI:29105"/>
    </ligand>
</feature>
<dbReference type="InterPro" id="IPR007822">
    <property type="entry name" value="LANC-like"/>
</dbReference>
<dbReference type="EMBL" id="LT899436">
    <property type="protein sequence ID" value="SNR14472.1"/>
    <property type="molecule type" value="Genomic_DNA"/>
</dbReference>
<dbReference type="InterPro" id="IPR033889">
    <property type="entry name" value="LanC"/>
</dbReference>
<dbReference type="GO" id="GO:0031179">
    <property type="term" value="P:peptide modification"/>
    <property type="evidence" value="ECO:0007669"/>
    <property type="project" value="InterPro"/>
</dbReference>
<evidence type="ECO:0000313" key="3">
    <source>
        <dbReference type="Proteomes" id="UP000215214"/>
    </source>
</evidence>
<evidence type="ECO:0000313" key="2">
    <source>
        <dbReference type="EMBL" id="SNR14472.1"/>
    </source>
</evidence>
<dbReference type="CDD" id="cd04793">
    <property type="entry name" value="LanC"/>
    <property type="match status" value="1"/>
</dbReference>
<feature type="binding site" evidence="1">
    <location>
        <position position="308"/>
    </location>
    <ligand>
        <name>Zn(2+)</name>
        <dbReference type="ChEBI" id="CHEBI:29105"/>
    </ligand>
</feature>
<dbReference type="OrthoDB" id="6313827at2"/>
<dbReference type="SMART" id="SM01260">
    <property type="entry name" value="LANC_like"/>
    <property type="match status" value="1"/>
</dbReference>
<dbReference type="RefSeq" id="WP_095069454.1">
    <property type="nucleotide sequence ID" value="NZ_LT899436.1"/>
</dbReference>
<keyword evidence="1" id="KW-0862">Zinc</keyword>
<dbReference type="PRINTS" id="PR01950">
    <property type="entry name" value="LANCSUPER"/>
</dbReference>
<dbReference type="Gene3D" id="1.50.10.20">
    <property type="match status" value="1"/>
</dbReference>
<dbReference type="PRINTS" id="PR01955">
    <property type="entry name" value="LANCFRANKIA"/>
</dbReference>
<dbReference type="Pfam" id="PF05147">
    <property type="entry name" value="LANC_like"/>
    <property type="match status" value="1"/>
</dbReference>
<reference evidence="2 3" key="1">
    <citation type="submission" date="2017-07" db="EMBL/GenBank/DDBJ databases">
        <authorList>
            <person name="Sun Z.S."/>
            <person name="Albrecht U."/>
            <person name="Echele G."/>
            <person name="Lee C.C."/>
        </authorList>
    </citation>
    <scope>NUCLEOTIDE SEQUENCE [LARGE SCALE GENOMIC DNA]</scope>
    <source>
        <strain evidence="3">type strain: KCTC 22618</strain>
    </source>
</reference>
<protein>
    <recommendedName>
        <fullName evidence="4">Lanthionine synthetase C-like protein</fullName>
    </recommendedName>
</protein>
<feature type="binding site" evidence="1">
    <location>
        <position position="307"/>
    </location>
    <ligand>
        <name>Zn(2+)</name>
        <dbReference type="ChEBI" id="CHEBI:29105"/>
    </ligand>
</feature>
<organism evidence="2 3">
    <name type="scientific">Tenacibaculum jejuense</name>
    <dbReference type="NCBI Taxonomy" id="584609"/>
    <lineage>
        <taxon>Bacteria</taxon>
        <taxon>Pseudomonadati</taxon>
        <taxon>Bacteroidota</taxon>
        <taxon>Flavobacteriia</taxon>
        <taxon>Flavobacteriales</taxon>
        <taxon>Flavobacteriaceae</taxon>
        <taxon>Tenacibaculum</taxon>
    </lineage>
</organism>
<dbReference type="Proteomes" id="UP000215214">
    <property type="component" value="Chromosome TJEJU"/>
</dbReference>
<dbReference type="KEGG" id="tje:TJEJU_0697"/>
<evidence type="ECO:0000256" key="1">
    <source>
        <dbReference type="PIRSR" id="PIRSR607822-1"/>
    </source>
</evidence>